<feature type="domain" description="UvrD-like helicase ATP-binding" evidence="9">
    <location>
        <begin position="148"/>
        <end position="383"/>
    </location>
</feature>
<dbReference type="InterPro" id="IPR014016">
    <property type="entry name" value="UvrD-like_ATP-bd"/>
</dbReference>
<dbReference type="EC" id="5.6.2.4" evidence="7"/>
<dbReference type="PANTHER" id="PTHR11070">
    <property type="entry name" value="UVRD / RECB / PCRA DNA HELICASE FAMILY MEMBER"/>
    <property type="match status" value="1"/>
</dbReference>
<evidence type="ECO:0000256" key="4">
    <source>
        <dbReference type="ARBA" id="ARBA00022840"/>
    </source>
</evidence>
<dbReference type="PANTHER" id="PTHR11070:SF30">
    <property type="entry name" value="F-BOX DNA HELICASE 1"/>
    <property type="match status" value="1"/>
</dbReference>
<organism evidence="11">
    <name type="scientific">freshwater metagenome</name>
    <dbReference type="NCBI Taxonomy" id="449393"/>
    <lineage>
        <taxon>unclassified sequences</taxon>
        <taxon>metagenomes</taxon>
        <taxon>ecological metagenomes</taxon>
    </lineage>
</organism>
<proteinExistence type="predicted"/>
<dbReference type="SUPFAM" id="SSF52540">
    <property type="entry name" value="P-loop containing nucleoside triphosphate hydrolases"/>
    <property type="match status" value="1"/>
</dbReference>
<dbReference type="EMBL" id="CAFAAA010000002">
    <property type="protein sequence ID" value="CAB4773182.1"/>
    <property type="molecule type" value="Genomic_DNA"/>
</dbReference>
<dbReference type="GO" id="GO:0003677">
    <property type="term" value="F:DNA binding"/>
    <property type="evidence" value="ECO:0007669"/>
    <property type="project" value="InterPro"/>
</dbReference>
<dbReference type="GO" id="GO:0031297">
    <property type="term" value="P:replication fork processing"/>
    <property type="evidence" value="ECO:0007669"/>
    <property type="project" value="TreeGrafter"/>
</dbReference>
<dbReference type="GO" id="GO:0005634">
    <property type="term" value="C:nucleus"/>
    <property type="evidence" value="ECO:0007669"/>
    <property type="project" value="TreeGrafter"/>
</dbReference>
<evidence type="ECO:0000256" key="2">
    <source>
        <dbReference type="ARBA" id="ARBA00022801"/>
    </source>
</evidence>
<evidence type="ECO:0000256" key="1">
    <source>
        <dbReference type="ARBA" id="ARBA00022741"/>
    </source>
</evidence>
<dbReference type="Gene3D" id="1.10.486.10">
    <property type="entry name" value="PCRA, domain 4"/>
    <property type="match status" value="1"/>
</dbReference>
<keyword evidence="1" id="KW-0547">Nucleotide-binding</keyword>
<protein>
    <recommendedName>
        <fullName evidence="7">DNA 3'-5' helicase</fullName>
        <ecNumber evidence="7">5.6.2.4</ecNumber>
    </recommendedName>
</protein>
<reference evidence="11" key="1">
    <citation type="submission" date="2020-05" db="EMBL/GenBank/DDBJ databases">
        <authorList>
            <person name="Chiriac C."/>
            <person name="Salcher M."/>
            <person name="Ghai R."/>
            <person name="Kavagutti S V."/>
        </authorList>
    </citation>
    <scope>NUCLEOTIDE SEQUENCE</scope>
</reference>
<dbReference type="Gene3D" id="3.40.50.300">
    <property type="entry name" value="P-loop containing nucleotide triphosphate hydrolases"/>
    <property type="match status" value="2"/>
</dbReference>
<name>A0A6J6VL08_9ZZZZ</name>
<dbReference type="Pfam" id="PF13361">
    <property type="entry name" value="UvrD_C"/>
    <property type="match status" value="1"/>
</dbReference>
<keyword evidence="5" id="KW-0413">Isomerase</keyword>
<dbReference type="GO" id="GO:0000724">
    <property type="term" value="P:double-strand break repair via homologous recombination"/>
    <property type="evidence" value="ECO:0007669"/>
    <property type="project" value="TreeGrafter"/>
</dbReference>
<comment type="catalytic activity">
    <reaction evidence="8">
        <text>ATP + H2O = ADP + phosphate + H(+)</text>
        <dbReference type="Rhea" id="RHEA:13065"/>
        <dbReference type="ChEBI" id="CHEBI:15377"/>
        <dbReference type="ChEBI" id="CHEBI:15378"/>
        <dbReference type="ChEBI" id="CHEBI:30616"/>
        <dbReference type="ChEBI" id="CHEBI:43474"/>
        <dbReference type="ChEBI" id="CHEBI:456216"/>
        <dbReference type="EC" id="5.6.2.4"/>
    </reaction>
</comment>
<evidence type="ECO:0000256" key="7">
    <source>
        <dbReference type="ARBA" id="ARBA00034808"/>
    </source>
</evidence>
<comment type="catalytic activity">
    <reaction evidence="6">
        <text>Couples ATP hydrolysis with the unwinding of duplex DNA by translocating in the 3'-5' direction.</text>
        <dbReference type="EC" id="5.6.2.4"/>
    </reaction>
</comment>
<dbReference type="GO" id="GO:0016787">
    <property type="term" value="F:hydrolase activity"/>
    <property type="evidence" value="ECO:0007669"/>
    <property type="project" value="UniProtKB-KW"/>
</dbReference>
<dbReference type="InterPro" id="IPR000212">
    <property type="entry name" value="DNA_helicase_UvrD/REP"/>
</dbReference>
<evidence type="ECO:0000259" key="10">
    <source>
        <dbReference type="Pfam" id="PF13361"/>
    </source>
</evidence>
<evidence type="ECO:0000256" key="6">
    <source>
        <dbReference type="ARBA" id="ARBA00034617"/>
    </source>
</evidence>
<keyword evidence="4" id="KW-0067">ATP-binding</keyword>
<dbReference type="InterPro" id="IPR014017">
    <property type="entry name" value="DNA_helicase_UvrD-like_C"/>
</dbReference>
<keyword evidence="2" id="KW-0378">Hydrolase</keyword>
<feature type="domain" description="UvrD-like helicase C-terminal" evidence="10">
    <location>
        <begin position="504"/>
        <end position="596"/>
    </location>
</feature>
<dbReference type="InterPro" id="IPR027417">
    <property type="entry name" value="P-loop_NTPase"/>
</dbReference>
<gene>
    <name evidence="11" type="ORF">UFOPK2942_00204</name>
</gene>
<dbReference type="GO" id="GO:0005524">
    <property type="term" value="F:ATP binding"/>
    <property type="evidence" value="ECO:0007669"/>
    <property type="project" value="UniProtKB-KW"/>
</dbReference>
<evidence type="ECO:0000259" key="9">
    <source>
        <dbReference type="Pfam" id="PF00580"/>
    </source>
</evidence>
<evidence type="ECO:0000256" key="8">
    <source>
        <dbReference type="ARBA" id="ARBA00048988"/>
    </source>
</evidence>
<keyword evidence="3" id="KW-0347">Helicase</keyword>
<sequence>MRTKGDLSLPELIADEFGTKIFDLSGRFCSEGWYYQGESDIACMDCDRAYEIFRKPYETTKGEYEYWGIVCLNCKSCVGLDVMSAETREFFRDWDLANRKIEVVIAKVPITHQDDPIRKREVIQITSGTQKYDATGEQMSILEAALETVDLSIEALAGTGKTSTLKMLAESKKILKGTYIAFNKSIVDEAKSTFPGNVHCATAHSLAFGAVGRDYKERLSNAQRMSFKQVAEWLEAPQFRFKSKISDHVLDPAQIAQFAQATVRNFCKSVDEEITENHLAMPILVSFDKTSTAKFGKVVVPLARKIWEDIQLTEGFMRFNHDHYLKMWQLSKPRINADFILFDEAQDADPVMLDVINRQTSAQIVYCGDEYQAIYEWRGAKNALTMVDVDDHLWLTQSFRFGDPIAEKANEFLELLGAPMRVKGYKPQKSFVRSILNADAILCRTNAGVISALMNEQAHGRKVSIIGRTQELIDFAEACDRLQQGIRSGHPELAPFPNWESVLGFIDEFPDESHEIKTMVELIQTFGTNRLVAALKQVVNEEQSDVVISTAHRAKGREWAKVKLNGDFLHVDDMDTEDLRLAYVAVTRAEVELDMTSWDSIQPRARY</sequence>
<evidence type="ECO:0000256" key="5">
    <source>
        <dbReference type="ARBA" id="ARBA00023235"/>
    </source>
</evidence>
<dbReference type="AlphaFoldDB" id="A0A6J6VL08"/>
<evidence type="ECO:0000313" key="11">
    <source>
        <dbReference type="EMBL" id="CAB4773182.1"/>
    </source>
</evidence>
<dbReference type="GO" id="GO:0043138">
    <property type="term" value="F:3'-5' DNA helicase activity"/>
    <property type="evidence" value="ECO:0007669"/>
    <property type="project" value="UniProtKB-EC"/>
</dbReference>
<evidence type="ECO:0000256" key="3">
    <source>
        <dbReference type="ARBA" id="ARBA00022806"/>
    </source>
</evidence>
<accession>A0A6J6VL08</accession>
<dbReference type="Pfam" id="PF00580">
    <property type="entry name" value="UvrD-helicase"/>
    <property type="match status" value="1"/>
</dbReference>